<dbReference type="SUPFAM" id="SSF51366">
    <property type="entry name" value="Ribulose-phoshate binding barrel"/>
    <property type="match status" value="1"/>
</dbReference>
<reference evidence="2" key="1">
    <citation type="submission" date="2020-05" db="EMBL/GenBank/DDBJ databases">
        <authorList>
            <person name="Chiriac C."/>
            <person name="Salcher M."/>
            <person name="Ghai R."/>
            <person name="Kavagutti S V."/>
        </authorList>
    </citation>
    <scope>NUCLEOTIDE SEQUENCE</scope>
</reference>
<sequence>MTPRRPTFTILAGVEIAGGQLATLHHGQIDSTHTYGSPAEAARHFVAQGAQWLHVADLDASAGSGDNSAVVREIIRECGRTAHIQLVGGIRDADSLHAALATGAQRVVLDTVALTDLAWVASAVAEHPTRISVGITADGHRVFAPGSALHGTDLSALVEQVSTLGARSYLVSDVDAKGLRKSSERHSLDVVCHSLHGHVVSDGGVFRLTDLHALTELSSRGLEAAVIDAALYTGGFTYAEAVAAVQERFDMFFWGPPQA</sequence>
<evidence type="ECO:0000313" key="2">
    <source>
        <dbReference type="EMBL" id="CAB4930980.1"/>
    </source>
</evidence>
<dbReference type="AlphaFoldDB" id="A0A6J7IJH9"/>
<name>A0A6J7IJH9_9ZZZZ</name>
<proteinExistence type="inferred from homology"/>
<dbReference type="GO" id="GO:0000105">
    <property type="term" value="P:L-histidine biosynthetic process"/>
    <property type="evidence" value="ECO:0007669"/>
    <property type="project" value="InterPro"/>
</dbReference>
<gene>
    <name evidence="2" type="ORF">UFOPK3773_00240</name>
</gene>
<dbReference type="EMBL" id="CAFBNF010000013">
    <property type="protein sequence ID" value="CAB4930980.1"/>
    <property type="molecule type" value="Genomic_DNA"/>
</dbReference>
<dbReference type="InterPro" id="IPR044524">
    <property type="entry name" value="Isoase_HisA-like"/>
</dbReference>
<dbReference type="Gene3D" id="3.20.20.70">
    <property type="entry name" value="Aldolase class I"/>
    <property type="match status" value="1"/>
</dbReference>
<dbReference type="GO" id="GO:0005737">
    <property type="term" value="C:cytoplasm"/>
    <property type="evidence" value="ECO:0007669"/>
    <property type="project" value="TreeGrafter"/>
</dbReference>
<dbReference type="PANTHER" id="PTHR43090:SF2">
    <property type="entry name" value="1-(5-PHOSPHORIBOSYL)-5-[(5-PHOSPHORIBOSYLAMINO)METHYLIDENEAMINO] IMIDAZOLE-4-CARBOXAMIDE ISOMERASE"/>
    <property type="match status" value="1"/>
</dbReference>
<dbReference type="InterPro" id="IPR006062">
    <property type="entry name" value="His_biosynth"/>
</dbReference>
<evidence type="ECO:0000256" key="1">
    <source>
        <dbReference type="ARBA" id="ARBA00009667"/>
    </source>
</evidence>
<dbReference type="Pfam" id="PF00977">
    <property type="entry name" value="His_biosynth"/>
    <property type="match status" value="1"/>
</dbReference>
<organism evidence="2">
    <name type="scientific">freshwater metagenome</name>
    <dbReference type="NCBI Taxonomy" id="449393"/>
    <lineage>
        <taxon>unclassified sequences</taxon>
        <taxon>metagenomes</taxon>
        <taxon>ecological metagenomes</taxon>
    </lineage>
</organism>
<comment type="similarity">
    <text evidence="1">Belongs to the HisA/HisF family.</text>
</comment>
<dbReference type="PANTHER" id="PTHR43090">
    <property type="entry name" value="1-(5-PHOSPHORIBOSYL)-5-[(5-PHOSPHORIBOSYLAMINO)METHYLIDENEAMINO] IMIDAZOLE-4-CARBOXAMIDE ISOMERASE"/>
    <property type="match status" value="1"/>
</dbReference>
<dbReference type="InterPro" id="IPR013785">
    <property type="entry name" value="Aldolase_TIM"/>
</dbReference>
<dbReference type="GO" id="GO:0003949">
    <property type="term" value="F:1-(5-phosphoribosyl)-5-[(5-phosphoribosylamino)methylideneamino]imidazole-4-carboxamide isomerase activity"/>
    <property type="evidence" value="ECO:0007669"/>
    <property type="project" value="InterPro"/>
</dbReference>
<protein>
    <submittedName>
        <fullName evidence="2">Unannotated protein</fullName>
    </submittedName>
</protein>
<dbReference type="GO" id="GO:0000162">
    <property type="term" value="P:L-tryptophan biosynthetic process"/>
    <property type="evidence" value="ECO:0007669"/>
    <property type="project" value="TreeGrafter"/>
</dbReference>
<dbReference type="InterPro" id="IPR011060">
    <property type="entry name" value="RibuloseP-bd_barrel"/>
</dbReference>
<accession>A0A6J7IJH9</accession>